<dbReference type="PANTHER" id="PTHR21299:SF1">
    <property type="entry name" value="PANTOATE--BETA-ALANINE LIGASE"/>
    <property type="match status" value="1"/>
</dbReference>
<protein>
    <recommendedName>
        <fullName evidence="4">Pantoate--beta-alanine ligase</fullName>
        <ecNumber evidence="3">6.3.2.1</ecNumber>
    </recommendedName>
    <alternativeName>
        <fullName evidence="10">Pantoate-activating enzyme</fullName>
    </alternativeName>
    <alternativeName>
        <fullName evidence="9">Pantothenate synthetase</fullName>
    </alternativeName>
</protein>
<dbReference type="GO" id="GO:0005524">
    <property type="term" value="F:ATP binding"/>
    <property type="evidence" value="ECO:0007669"/>
    <property type="project" value="UniProtKB-KW"/>
</dbReference>
<evidence type="ECO:0000256" key="9">
    <source>
        <dbReference type="ARBA" id="ARBA00029902"/>
    </source>
</evidence>
<dbReference type="Pfam" id="PF02569">
    <property type="entry name" value="Pantoate_ligase"/>
    <property type="match status" value="1"/>
</dbReference>
<proteinExistence type="inferred from homology"/>
<dbReference type="GO" id="GO:0015940">
    <property type="term" value="P:pantothenate biosynthetic process"/>
    <property type="evidence" value="ECO:0007669"/>
    <property type="project" value="UniProtKB-UniPathway"/>
</dbReference>
<dbReference type="EC" id="6.3.2.1" evidence="3"/>
<dbReference type="Gene3D" id="3.30.1300.10">
    <property type="entry name" value="Pantoate-beta-alanine ligase, C-terminal domain"/>
    <property type="match status" value="1"/>
</dbReference>
<evidence type="ECO:0000313" key="12">
    <source>
        <dbReference type="EMBL" id="CAD7237344.1"/>
    </source>
</evidence>
<evidence type="ECO:0000256" key="7">
    <source>
        <dbReference type="ARBA" id="ARBA00022741"/>
    </source>
</evidence>
<evidence type="ECO:0000256" key="2">
    <source>
        <dbReference type="ARBA" id="ARBA00009256"/>
    </source>
</evidence>
<dbReference type="AlphaFoldDB" id="A0A7R8WZS1"/>
<sequence>MGYLHAGHVALMHTAGEHCSRVVATLFVNPMQFGPREDLQHYPRDIERDKERASEAGCSLLFAPSNDIMYPDGYQTTVSLAKISKGLCGIHRPGHFEGVATVVTKLFNLVQPDLAVFGEKDYQQLALLRQLVKDLDFDISILGHPIVREEDGLAMSSRNANLSPESRKQAVCLYSALRYAKKRIAGGIPLAAAQLRREIMERLASVDTCQVDYVEFVDAKTLSPLDEVRPGDLLALAAVFEGKVRLIDNIIL</sequence>
<dbReference type="NCBIfam" id="TIGR00018">
    <property type="entry name" value="panC"/>
    <property type="match status" value="1"/>
</dbReference>
<evidence type="ECO:0000256" key="3">
    <source>
        <dbReference type="ARBA" id="ARBA00012219"/>
    </source>
</evidence>
<reference evidence="12" key="1">
    <citation type="submission" date="2020-11" db="EMBL/GenBank/DDBJ databases">
        <authorList>
            <person name="Tran Van P."/>
        </authorList>
    </citation>
    <scope>NUCLEOTIDE SEQUENCE</scope>
</reference>
<evidence type="ECO:0000256" key="8">
    <source>
        <dbReference type="ARBA" id="ARBA00022840"/>
    </source>
</evidence>
<dbReference type="GO" id="GO:0004592">
    <property type="term" value="F:pantoate-beta-alanine ligase activity"/>
    <property type="evidence" value="ECO:0007669"/>
    <property type="project" value="UniProtKB-EC"/>
</dbReference>
<evidence type="ECO:0000256" key="10">
    <source>
        <dbReference type="ARBA" id="ARBA00032806"/>
    </source>
</evidence>
<dbReference type="Gene3D" id="3.40.50.620">
    <property type="entry name" value="HUPs"/>
    <property type="match status" value="1"/>
</dbReference>
<dbReference type="HAMAP" id="MF_00158">
    <property type="entry name" value="PanC"/>
    <property type="match status" value="1"/>
</dbReference>
<organism evidence="12">
    <name type="scientific">Cyprideis torosa</name>
    <dbReference type="NCBI Taxonomy" id="163714"/>
    <lineage>
        <taxon>Eukaryota</taxon>
        <taxon>Metazoa</taxon>
        <taxon>Ecdysozoa</taxon>
        <taxon>Arthropoda</taxon>
        <taxon>Crustacea</taxon>
        <taxon>Oligostraca</taxon>
        <taxon>Ostracoda</taxon>
        <taxon>Podocopa</taxon>
        <taxon>Podocopida</taxon>
        <taxon>Cytherocopina</taxon>
        <taxon>Cytheroidea</taxon>
        <taxon>Cytherideidae</taxon>
        <taxon>Cyprideis</taxon>
    </lineage>
</organism>
<keyword evidence="6" id="KW-0566">Pantothenate biosynthesis</keyword>
<dbReference type="OrthoDB" id="250132at2759"/>
<gene>
    <name evidence="12" type="ORF">CTOB1V02_LOCUS15159</name>
</gene>
<dbReference type="SUPFAM" id="SSF52374">
    <property type="entry name" value="Nucleotidylyl transferase"/>
    <property type="match status" value="1"/>
</dbReference>
<comment type="catalytic activity">
    <reaction evidence="11">
        <text>(R)-pantoate + beta-alanine + ATP = (R)-pantothenate + AMP + diphosphate + H(+)</text>
        <dbReference type="Rhea" id="RHEA:10912"/>
        <dbReference type="ChEBI" id="CHEBI:15378"/>
        <dbReference type="ChEBI" id="CHEBI:15980"/>
        <dbReference type="ChEBI" id="CHEBI:29032"/>
        <dbReference type="ChEBI" id="CHEBI:30616"/>
        <dbReference type="ChEBI" id="CHEBI:33019"/>
        <dbReference type="ChEBI" id="CHEBI:57966"/>
        <dbReference type="ChEBI" id="CHEBI:456215"/>
        <dbReference type="EC" id="6.3.2.1"/>
    </reaction>
</comment>
<keyword evidence="7" id="KW-0547">Nucleotide-binding</keyword>
<evidence type="ECO:0000256" key="4">
    <source>
        <dbReference type="ARBA" id="ARBA00015647"/>
    </source>
</evidence>
<dbReference type="GO" id="GO:0005829">
    <property type="term" value="C:cytosol"/>
    <property type="evidence" value="ECO:0007669"/>
    <property type="project" value="TreeGrafter"/>
</dbReference>
<keyword evidence="5" id="KW-0436">Ligase</keyword>
<dbReference type="EMBL" id="OB686967">
    <property type="protein sequence ID" value="CAD7237344.1"/>
    <property type="molecule type" value="Genomic_DNA"/>
</dbReference>
<comment type="similarity">
    <text evidence="2">Belongs to the pantothenate synthetase family.</text>
</comment>
<dbReference type="CDD" id="cd00560">
    <property type="entry name" value="PanC"/>
    <property type="match status" value="1"/>
</dbReference>
<dbReference type="UniPathway" id="UPA00028">
    <property type="reaction ID" value="UER00005"/>
</dbReference>
<evidence type="ECO:0000256" key="5">
    <source>
        <dbReference type="ARBA" id="ARBA00022598"/>
    </source>
</evidence>
<name>A0A7R8WZS1_9CRUS</name>
<dbReference type="InterPro" id="IPR003721">
    <property type="entry name" value="Pantoate_ligase"/>
</dbReference>
<comment type="pathway">
    <text evidence="1">Cofactor biosynthesis; (R)-pantothenate biosynthesis; (R)-pantothenate from (R)-pantoate and beta-alanine: step 1/1.</text>
</comment>
<dbReference type="InterPro" id="IPR014729">
    <property type="entry name" value="Rossmann-like_a/b/a_fold"/>
</dbReference>
<accession>A0A7R8WZS1</accession>
<dbReference type="PANTHER" id="PTHR21299">
    <property type="entry name" value="CYTIDYLATE KINASE/PANTOATE-BETA-ALANINE LIGASE"/>
    <property type="match status" value="1"/>
</dbReference>
<dbReference type="InterPro" id="IPR042176">
    <property type="entry name" value="Pantoate_ligase_C"/>
</dbReference>
<evidence type="ECO:0000256" key="1">
    <source>
        <dbReference type="ARBA" id="ARBA00004990"/>
    </source>
</evidence>
<evidence type="ECO:0000256" key="11">
    <source>
        <dbReference type="ARBA" id="ARBA00048258"/>
    </source>
</evidence>
<keyword evidence="8" id="KW-0067">ATP-binding</keyword>
<evidence type="ECO:0000256" key="6">
    <source>
        <dbReference type="ARBA" id="ARBA00022655"/>
    </source>
</evidence>